<dbReference type="HOGENOM" id="CLU_386398_0_0_1"/>
<evidence type="ECO:0000313" key="3">
    <source>
        <dbReference type="EMBL" id="EPE07407.1"/>
    </source>
</evidence>
<gene>
    <name evidence="3" type="ORF">F503_08058</name>
</gene>
<feature type="coiled-coil region" evidence="1">
    <location>
        <begin position="591"/>
        <end position="640"/>
    </location>
</feature>
<sequence length="715" mass="79336">MQCEAVSPFYHIAGSSSGVSAAFDIHSPQVCFSLYCRDCDRWIPYKEYQNSRVAMEEMAEKESDNGPQEDMKDGKGTNDGSAQHNSLDGSPPAELFNDSTTLLHASSGSEEAEEANEEDVQSEENKPAESEDGIEDKASGGDSHHDNGQAETRTDEATGLPDDGTSPSSFPSSPSLAVEPSPSVKLKVTTSFMQAYKILRGPRDVEPSPLFGCLRKRTGFEGDSDDISCRPAYLEEAKLLSEVNDEIMRNSDDEGMGGMNNNRAGAPRQSIFYFEPPEVTAPPYDTDDSDLEDGDYCFDDDRLDEGWTKANFVFNSDNGRNPREARITPAIFRALAAGCTLDTVYQLRAANIDIGEQSRPRTPLDKIVRLSADTSHLNPIRPHCHQRQFDVETGMELSPAYRIAQGPAPISAARTPPGVTPQRAGDFLLLLEQNQGQQFYPTRPGPAMPYLFEKMAPDASRVLRGQLYGTKDVAMPSPEMSPDPAGPVRFSWRDVDNAINGCRFDPKTVSLVQVPSAPRSRMKQKQASHAEHPQKTAKTEKTEKTEDTGQALHRTFRSQWRTIETCYAADSRLALANERAQEALTTQARQLAVVEHQADVLRQTKAALERAEAEAHYQKMQRVEEQRIREENKKKRMVKVINDELHSLAMSRAEMEARVARGRELQVVLGRRLRDGEARLARLCREHGSKDASTLSRILSEKLAALEAKRDGNKT</sequence>
<keyword evidence="1" id="KW-0175">Coiled coil</keyword>
<protein>
    <submittedName>
        <fullName evidence="3">Uncharacterized protein</fullName>
    </submittedName>
</protein>
<dbReference type="EMBL" id="KE148151">
    <property type="protein sequence ID" value="EPE07407.1"/>
    <property type="molecule type" value="Genomic_DNA"/>
</dbReference>
<evidence type="ECO:0000256" key="1">
    <source>
        <dbReference type="SAM" id="Coils"/>
    </source>
</evidence>
<feature type="compositionally biased region" description="Basic and acidic residues" evidence="2">
    <location>
        <begin position="528"/>
        <end position="547"/>
    </location>
</feature>
<feature type="compositionally biased region" description="Basic and acidic residues" evidence="2">
    <location>
        <begin position="56"/>
        <end position="76"/>
    </location>
</feature>
<feature type="compositionally biased region" description="Basic and acidic residues" evidence="2">
    <location>
        <begin position="123"/>
        <end position="156"/>
    </location>
</feature>
<dbReference type="OrthoDB" id="4587086at2759"/>
<evidence type="ECO:0000313" key="4">
    <source>
        <dbReference type="Proteomes" id="UP000016923"/>
    </source>
</evidence>
<reference evidence="3 4" key="1">
    <citation type="journal article" date="2013" name="BMC Genomics">
        <title>The genome and transcriptome of the pine saprophyte Ophiostoma piceae, and a comparison with the bark beetle-associated pine pathogen Grosmannia clavigera.</title>
        <authorList>
            <person name="Haridas S."/>
            <person name="Wang Y."/>
            <person name="Lim L."/>
            <person name="Massoumi Alamouti S."/>
            <person name="Jackman S."/>
            <person name="Docking R."/>
            <person name="Robertson G."/>
            <person name="Birol I."/>
            <person name="Bohlmann J."/>
            <person name="Breuil C."/>
        </authorList>
    </citation>
    <scope>NUCLEOTIDE SEQUENCE [LARGE SCALE GENOMIC DNA]</scope>
    <source>
        <strain evidence="3 4">UAMH 11346</strain>
    </source>
</reference>
<dbReference type="VEuPathDB" id="FungiDB:F503_08058"/>
<feature type="compositionally biased region" description="Polar residues" evidence="2">
    <location>
        <begin position="78"/>
        <end position="88"/>
    </location>
</feature>
<organism evidence="3 4">
    <name type="scientific">Ophiostoma piceae (strain UAMH 11346)</name>
    <name type="common">Sap stain fungus</name>
    <dbReference type="NCBI Taxonomy" id="1262450"/>
    <lineage>
        <taxon>Eukaryota</taxon>
        <taxon>Fungi</taxon>
        <taxon>Dikarya</taxon>
        <taxon>Ascomycota</taxon>
        <taxon>Pezizomycotina</taxon>
        <taxon>Sordariomycetes</taxon>
        <taxon>Sordariomycetidae</taxon>
        <taxon>Ophiostomatales</taxon>
        <taxon>Ophiostomataceae</taxon>
        <taxon>Ophiostoma</taxon>
    </lineage>
</organism>
<dbReference type="eggNOG" id="ENOG502T4BP">
    <property type="taxonomic scope" value="Eukaryota"/>
</dbReference>
<proteinExistence type="predicted"/>
<evidence type="ECO:0000256" key="2">
    <source>
        <dbReference type="SAM" id="MobiDB-lite"/>
    </source>
</evidence>
<keyword evidence="4" id="KW-1185">Reference proteome</keyword>
<dbReference type="STRING" id="1262450.S3C3P7"/>
<name>S3C3P7_OPHP1</name>
<dbReference type="Proteomes" id="UP000016923">
    <property type="component" value="Unassembled WGS sequence"/>
</dbReference>
<feature type="region of interest" description="Disordered" evidence="2">
    <location>
        <begin position="513"/>
        <end position="553"/>
    </location>
</feature>
<feature type="region of interest" description="Disordered" evidence="2">
    <location>
        <begin position="56"/>
        <end position="185"/>
    </location>
</feature>
<feature type="compositionally biased region" description="Acidic residues" evidence="2">
    <location>
        <begin position="110"/>
        <end position="122"/>
    </location>
</feature>
<accession>S3C3P7</accession>
<feature type="compositionally biased region" description="Low complexity" evidence="2">
    <location>
        <begin position="166"/>
        <end position="175"/>
    </location>
</feature>
<dbReference type="AlphaFoldDB" id="S3C3P7"/>